<dbReference type="PRINTS" id="PR00419">
    <property type="entry name" value="ADXRDTASE"/>
</dbReference>
<dbReference type="GO" id="GO:0051536">
    <property type="term" value="F:iron-sulfur cluster binding"/>
    <property type="evidence" value="ECO:0007669"/>
    <property type="project" value="InterPro"/>
</dbReference>
<dbReference type="PANTHER" id="PTHR43100:SF3">
    <property type="entry name" value="FAD_NAD(P)-BINDING DOMAIN-CONTAINING PROTEIN"/>
    <property type="match status" value="1"/>
</dbReference>
<dbReference type="EMBL" id="LAZR01027272">
    <property type="protein sequence ID" value="KKL66239.1"/>
    <property type="molecule type" value="Genomic_DNA"/>
</dbReference>
<dbReference type="InterPro" id="IPR036010">
    <property type="entry name" value="2Fe-2S_ferredoxin-like_sf"/>
</dbReference>
<dbReference type="Gene3D" id="3.10.20.740">
    <property type="match status" value="1"/>
</dbReference>
<dbReference type="InterPro" id="IPR051394">
    <property type="entry name" value="Glutamate_Synthase"/>
</dbReference>
<gene>
    <name evidence="2" type="ORF">LCGC14_2146980</name>
</gene>
<dbReference type="Pfam" id="PF13510">
    <property type="entry name" value="Fer2_4"/>
    <property type="match status" value="1"/>
</dbReference>
<dbReference type="CDD" id="cd00207">
    <property type="entry name" value="fer2"/>
    <property type="match status" value="1"/>
</dbReference>
<dbReference type="PROSITE" id="PS51085">
    <property type="entry name" value="2FE2S_FER_2"/>
    <property type="match status" value="1"/>
</dbReference>
<evidence type="ECO:0000313" key="2">
    <source>
        <dbReference type="EMBL" id="KKL66239.1"/>
    </source>
</evidence>
<feature type="domain" description="2Fe-2S ferredoxin-type" evidence="1">
    <location>
        <begin position="2"/>
        <end position="78"/>
    </location>
</feature>
<dbReference type="InterPro" id="IPR001041">
    <property type="entry name" value="2Fe-2S_ferredoxin-type"/>
</dbReference>
<organism evidence="2">
    <name type="scientific">marine sediment metagenome</name>
    <dbReference type="NCBI Taxonomy" id="412755"/>
    <lineage>
        <taxon>unclassified sequences</taxon>
        <taxon>metagenomes</taxon>
        <taxon>ecological metagenomes</taxon>
    </lineage>
</organism>
<reference evidence="2" key="1">
    <citation type="journal article" date="2015" name="Nature">
        <title>Complex archaea that bridge the gap between prokaryotes and eukaryotes.</title>
        <authorList>
            <person name="Spang A."/>
            <person name="Saw J.H."/>
            <person name="Jorgensen S.L."/>
            <person name="Zaremba-Niedzwiedzka K."/>
            <person name="Martijn J."/>
            <person name="Lind A.E."/>
            <person name="van Eijk R."/>
            <person name="Schleper C."/>
            <person name="Guy L."/>
            <person name="Ettema T.J."/>
        </authorList>
    </citation>
    <scope>NUCLEOTIDE SEQUENCE</scope>
</reference>
<protein>
    <recommendedName>
        <fullName evidence="1">2Fe-2S ferredoxin-type domain-containing protein</fullName>
    </recommendedName>
</protein>
<comment type="caution">
    <text evidence="2">The sequence shown here is derived from an EMBL/GenBank/DDBJ whole genome shotgun (WGS) entry which is preliminary data.</text>
</comment>
<dbReference type="Pfam" id="PF14691">
    <property type="entry name" value="Fer4_20"/>
    <property type="match status" value="1"/>
</dbReference>
<dbReference type="SUPFAM" id="SSF51971">
    <property type="entry name" value="Nucleotide-binding domain"/>
    <property type="match status" value="1"/>
</dbReference>
<dbReference type="AlphaFoldDB" id="A0A0F9DWV6"/>
<evidence type="ECO:0000259" key="1">
    <source>
        <dbReference type="PROSITE" id="PS51085"/>
    </source>
</evidence>
<sequence>MPRLTVDKREIEVAKGATILDAAAKVGVEIPTMCFLEGLEPFTSCMLCVVKVHNQDALVPSCGTLAEDGMHVQTDTEEIRQARRTALELLLSDHVGDCMGPCQLACPAKMNIPLMLRQIISGELDRAIATIKRDIALPAVLGRICPAPCEKICRRVQFDQSVTICQLKRYAAEADLKSPEPYLPIRQPSRQERVAIVGAGPAGLSAAYYLLQTGYDCTVFDDHDEPGGMLRYGVS</sequence>
<dbReference type="SUPFAM" id="SSF54292">
    <property type="entry name" value="2Fe-2S ferredoxin-like"/>
    <property type="match status" value="1"/>
</dbReference>
<dbReference type="Pfam" id="PF13450">
    <property type="entry name" value="NAD_binding_8"/>
    <property type="match status" value="1"/>
</dbReference>
<feature type="non-terminal residue" evidence="2">
    <location>
        <position position="235"/>
    </location>
</feature>
<name>A0A0F9DWV6_9ZZZZ</name>
<dbReference type="InterPro" id="IPR028261">
    <property type="entry name" value="DPD_II"/>
</dbReference>
<proteinExistence type="predicted"/>
<dbReference type="InterPro" id="IPR036188">
    <property type="entry name" value="FAD/NAD-bd_sf"/>
</dbReference>
<dbReference type="PANTHER" id="PTHR43100">
    <property type="entry name" value="GLUTAMATE SYNTHASE [NADPH] SMALL CHAIN"/>
    <property type="match status" value="1"/>
</dbReference>
<accession>A0A0F9DWV6</accession>
<dbReference type="Gene3D" id="3.50.50.60">
    <property type="entry name" value="FAD/NAD(P)-binding domain"/>
    <property type="match status" value="1"/>
</dbReference>